<organism evidence="3">
    <name type="scientific">Candida tenuis (strain ATCC 10573 / BCRC 21748 / CBS 615 / JCM 9827 / NBRC 10315 / NRRL Y-1498 / VKM Y-70)</name>
    <name type="common">Yeast</name>
    <name type="synonym">Yamadazyma tenuis</name>
    <dbReference type="NCBI Taxonomy" id="590646"/>
    <lineage>
        <taxon>Eukaryota</taxon>
        <taxon>Fungi</taxon>
        <taxon>Dikarya</taxon>
        <taxon>Ascomycota</taxon>
        <taxon>Saccharomycotina</taxon>
        <taxon>Pichiomycetes</taxon>
        <taxon>Debaryomycetaceae</taxon>
        <taxon>Yamadazyma</taxon>
    </lineage>
</organism>
<accession>G3AX23</accession>
<name>G3AX23_CANTC</name>
<dbReference type="EMBL" id="GL996510">
    <property type="protein sequence ID" value="EGV66670.1"/>
    <property type="molecule type" value="Genomic_DNA"/>
</dbReference>
<dbReference type="HOGENOM" id="CLU_1524946_0_0_1"/>
<sequence length="176" mass="20175">MTKGCNWKLQFDSTLNQYYYLDTKTNTISFDCPAEVKRTKKQSLLRRLSFKSKKSNESLITATCSDALSKNSTNSTSSYTSQSSTSSTPSQPQPKQTPFFDDEYLLNNPTNFRNFAGTSLAQADGFHDDVSSIDSESVITYYSELNHDIYAEDYYSFDKEKERIELRLQFMKELSV</sequence>
<dbReference type="OrthoDB" id="4020766at2759"/>
<evidence type="ECO:0000313" key="3">
    <source>
        <dbReference type="Proteomes" id="UP000000707"/>
    </source>
</evidence>
<reference evidence="2 3" key="1">
    <citation type="journal article" date="2011" name="Proc. Natl. Acad. Sci. U.S.A.">
        <title>Comparative genomics of xylose-fermenting fungi for enhanced biofuel production.</title>
        <authorList>
            <person name="Wohlbach D.J."/>
            <person name="Kuo A."/>
            <person name="Sato T.K."/>
            <person name="Potts K.M."/>
            <person name="Salamov A.A."/>
            <person name="LaButti K.M."/>
            <person name="Sun H."/>
            <person name="Clum A."/>
            <person name="Pangilinan J.L."/>
            <person name="Lindquist E.A."/>
            <person name="Lucas S."/>
            <person name="Lapidus A."/>
            <person name="Jin M."/>
            <person name="Gunawan C."/>
            <person name="Balan V."/>
            <person name="Dale B.E."/>
            <person name="Jeffries T.W."/>
            <person name="Zinkel R."/>
            <person name="Barry K.W."/>
            <person name="Grigoriev I.V."/>
            <person name="Gasch A.P."/>
        </authorList>
    </citation>
    <scope>NUCLEOTIDE SEQUENCE [LARGE SCALE GENOMIC DNA]</scope>
    <source>
        <strain evidence="3">ATCC 10573 / BCRC 21748 / CBS 615 / JCM 9827 / NBRC 10315 / NRRL Y-1498 / VKM Y-70</strain>
    </source>
</reference>
<feature type="compositionally biased region" description="Low complexity" evidence="1">
    <location>
        <begin position="69"/>
        <end position="98"/>
    </location>
</feature>
<dbReference type="eggNOG" id="ENOG502RMS2">
    <property type="taxonomic scope" value="Eukaryota"/>
</dbReference>
<dbReference type="GeneID" id="18250116"/>
<dbReference type="STRING" id="590646.G3AX23"/>
<evidence type="ECO:0000256" key="1">
    <source>
        <dbReference type="SAM" id="MobiDB-lite"/>
    </source>
</evidence>
<feature type="region of interest" description="Disordered" evidence="1">
    <location>
        <begin position="69"/>
        <end position="100"/>
    </location>
</feature>
<evidence type="ECO:0000313" key="2">
    <source>
        <dbReference type="EMBL" id="EGV66670.1"/>
    </source>
</evidence>
<dbReference type="RefSeq" id="XP_006683928.1">
    <property type="nucleotide sequence ID" value="XM_006683865.1"/>
</dbReference>
<dbReference type="AlphaFoldDB" id="G3AX23"/>
<dbReference type="KEGG" id="cten:18250116"/>
<protein>
    <recommendedName>
        <fullName evidence="4">WW domain-containing protein</fullName>
    </recommendedName>
</protein>
<evidence type="ECO:0008006" key="4">
    <source>
        <dbReference type="Google" id="ProtNLM"/>
    </source>
</evidence>
<keyword evidence="3" id="KW-1185">Reference proteome</keyword>
<proteinExistence type="predicted"/>
<dbReference type="Proteomes" id="UP000000707">
    <property type="component" value="Unassembled WGS sequence"/>
</dbReference>
<gene>
    <name evidence="2" type="ORF">CANTEDRAFT_91840</name>
</gene>